<dbReference type="GO" id="GO:0008745">
    <property type="term" value="F:N-acetylmuramoyl-L-alanine amidase activity"/>
    <property type="evidence" value="ECO:0007669"/>
    <property type="project" value="InterPro"/>
</dbReference>
<dbReference type="AlphaFoldDB" id="A0A8J6PCL6"/>
<keyword evidence="2" id="KW-0812">Transmembrane</keyword>
<dbReference type="SMART" id="SM00646">
    <property type="entry name" value="Ami_3"/>
    <property type="match status" value="1"/>
</dbReference>
<proteinExistence type="predicted"/>
<feature type="domain" description="MurNAc-LAA" evidence="3">
    <location>
        <begin position="122"/>
        <end position="236"/>
    </location>
</feature>
<gene>
    <name evidence="4" type="ORF">H8702_12220</name>
</gene>
<evidence type="ECO:0000256" key="2">
    <source>
        <dbReference type="SAM" id="Phobius"/>
    </source>
</evidence>
<dbReference type="GO" id="GO:0009253">
    <property type="term" value="P:peptidoglycan catabolic process"/>
    <property type="evidence" value="ECO:0007669"/>
    <property type="project" value="InterPro"/>
</dbReference>
<dbReference type="Gene3D" id="3.40.630.40">
    <property type="entry name" value="Zn-dependent exopeptidases"/>
    <property type="match status" value="1"/>
</dbReference>
<dbReference type="SUPFAM" id="SSF53187">
    <property type="entry name" value="Zn-dependent exopeptidases"/>
    <property type="match status" value="1"/>
</dbReference>
<dbReference type="EMBL" id="JACRTL010000008">
    <property type="protein sequence ID" value="MBC8611857.1"/>
    <property type="molecule type" value="Genomic_DNA"/>
</dbReference>
<dbReference type="PROSITE" id="PS51257">
    <property type="entry name" value="PROKAR_LIPOPROTEIN"/>
    <property type="match status" value="1"/>
</dbReference>
<dbReference type="Pfam" id="PF01520">
    <property type="entry name" value="Amidase_3"/>
    <property type="match status" value="1"/>
</dbReference>
<dbReference type="InterPro" id="IPR050695">
    <property type="entry name" value="N-acetylmuramoyl_amidase_3"/>
</dbReference>
<reference evidence="4" key="1">
    <citation type="submission" date="2020-08" db="EMBL/GenBank/DDBJ databases">
        <title>Genome public.</title>
        <authorList>
            <person name="Liu C."/>
            <person name="Sun Q."/>
        </authorList>
    </citation>
    <scope>NUCLEOTIDE SEQUENCE</scope>
    <source>
        <strain evidence="4">NSJ-15</strain>
    </source>
</reference>
<dbReference type="CDD" id="cd02696">
    <property type="entry name" value="MurNAc-LAA"/>
    <property type="match status" value="1"/>
</dbReference>
<comment type="caution">
    <text evidence="4">The sequence shown here is derived from an EMBL/GenBank/DDBJ whole genome shotgun (WGS) entry which is preliminary data.</text>
</comment>
<keyword evidence="1" id="KW-0378">Hydrolase</keyword>
<dbReference type="RefSeq" id="WP_093989810.1">
    <property type="nucleotide sequence ID" value="NZ_FYDD01000004.1"/>
</dbReference>
<dbReference type="PANTHER" id="PTHR30404">
    <property type="entry name" value="N-ACETYLMURAMOYL-L-ALANINE AMIDASE"/>
    <property type="match status" value="1"/>
</dbReference>
<protein>
    <submittedName>
        <fullName evidence="4">N-acetylmuramoyl-L-alanine amidase</fullName>
    </submittedName>
</protein>
<keyword evidence="5" id="KW-1185">Reference proteome</keyword>
<dbReference type="InterPro" id="IPR002508">
    <property type="entry name" value="MurNAc-LAA_cat"/>
</dbReference>
<dbReference type="PANTHER" id="PTHR30404:SF0">
    <property type="entry name" value="N-ACETYLMURAMOYL-L-ALANINE AMIDASE AMIC"/>
    <property type="match status" value="1"/>
</dbReference>
<accession>A0A8J6PCL6</accession>
<feature type="transmembrane region" description="Helical" evidence="2">
    <location>
        <begin position="12"/>
        <end position="30"/>
    </location>
</feature>
<keyword evidence="2" id="KW-1133">Transmembrane helix</keyword>
<keyword evidence="2" id="KW-0472">Membrane</keyword>
<sequence>MYHTGRRDLTAGKLMFLAVMGIFACFGILLEDVPMTAGTQPAETAQVSRVVVDAGHGGVDGGAEGIHGEVEKEINLAIAGYLREYLELSGIEVVMTRDTDRSLYSTEQSSIAQKKKEDIRKRLEIIDEDPDSITVSIHQNKFGESKYHGAQMFYGVNDPESEILAQTIQSSIVEKLQPDNTRKIKPGTKSVYLLMHAQNPIVLVECGFLSNDEEASKLTDEEYQKEMAFAIYCGIMEYCGRT</sequence>
<name>A0A8J6PCL6_9FIRM</name>
<dbReference type="OrthoDB" id="9806267at2"/>
<evidence type="ECO:0000313" key="5">
    <source>
        <dbReference type="Proteomes" id="UP000632659"/>
    </source>
</evidence>
<evidence type="ECO:0000256" key="1">
    <source>
        <dbReference type="ARBA" id="ARBA00022801"/>
    </source>
</evidence>
<evidence type="ECO:0000313" key="4">
    <source>
        <dbReference type="EMBL" id="MBC8611857.1"/>
    </source>
</evidence>
<organism evidence="4 5">
    <name type="scientific">Massiliimalia timonensis</name>
    <dbReference type="NCBI Taxonomy" id="1987501"/>
    <lineage>
        <taxon>Bacteria</taxon>
        <taxon>Bacillati</taxon>
        <taxon>Bacillota</taxon>
        <taxon>Clostridia</taxon>
        <taxon>Eubacteriales</taxon>
        <taxon>Oscillospiraceae</taxon>
        <taxon>Massiliimalia</taxon>
    </lineage>
</organism>
<dbReference type="GO" id="GO:0030288">
    <property type="term" value="C:outer membrane-bounded periplasmic space"/>
    <property type="evidence" value="ECO:0007669"/>
    <property type="project" value="TreeGrafter"/>
</dbReference>
<evidence type="ECO:0000259" key="3">
    <source>
        <dbReference type="SMART" id="SM00646"/>
    </source>
</evidence>
<dbReference type="Proteomes" id="UP000632659">
    <property type="component" value="Unassembled WGS sequence"/>
</dbReference>